<keyword evidence="7" id="KW-0436">Ligase</keyword>
<dbReference type="InterPro" id="IPR051533">
    <property type="entry name" value="WaaL-like"/>
</dbReference>
<name>A0A926QHP8_9BACL</name>
<evidence type="ECO:0000256" key="2">
    <source>
        <dbReference type="ARBA" id="ARBA00022692"/>
    </source>
</evidence>
<keyword evidence="2 5" id="KW-0812">Transmembrane</keyword>
<evidence type="ECO:0000256" key="4">
    <source>
        <dbReference type="ARBA" id="ARBA00023136"/>
    </source>
</evidence>
<dbReference type="PANTHER" id="PTHR37422">
    <property type="entry name" value="TEICHURONIC ACID BIOSYNTHESIS PROTEIN TUAE"/>
    <property type="match status" value="1"/>
</dbReference>
<accession>A0A926QHP8</accession>
<dbReference type="InterPro" id="IPR007016">
    <property type="entry name" value="O-antigen_ligase-rel_domated"/>
</dbReference>
<proteinExistence type="predicted"/>
<feature type="transmembrane region" description="Helical" evidence="5">
    <location>
        <begin position="217"/>
        <end position="233"/>
    </location>
</feature>
<evidence type="ECO:0000259" key="6">
    <source>
        <dbReference type="Pfam" id="PF04932"/>
    </source>
</evidence>
<protein>
    <submittedName>
        <fullName evidence="7">O-antigen ligase family protein</fullName>
    </submittedName>
</protein>
<dbReference type="RefSeq" id="WP_188173569.1">
    <property type="nucleotide sequence ID" value="NZ_JACVVD010000002.1"/>
</dbReference>
<comment type="caution">
    <text evidence="7">The sequence shown here is derived from an EMBL/GenBank/DDBJ whole genome shotgun (WGS) entry which is preliminary data.</text>
</comment>
<feature type="transmembrane region" description="Helical" evidence="5">
    <location>
        <begin position="80"/>
        <end position="98"/>
    </location>
</feature>
<sequence length="455" mass="52330">MNRLIYIAAFLLPLDNFPFMFGGGYKPVSLIFIALYLMMNLFSVFKAKYKTSEIYVLLVMITFVLVTFFQNRYYQYENTGLIDACLTIASGTVIYLSFKIFVARHEDPGAYIKLFKCMVYGYGIAVGIGLLQLIYIYVLHIGIIAKFVGLFVSRTGFISTARVHFTFSEPSYIALHTNLLLIPAFIALKRANQLNWIINSIVIGLFIVSLFSFSLRYYMDSIILLLVFLFLYTKRIVKLSVITTFSLASLYCVLYLVFVINVFSINADHFGRIGSFLKNPAAINQDESFSIRSTFSKVAMDSFKEKPILGYGLGNFYYGYKENYSEIVDLSSIKQKELRDADKDKTLHQYNMYTRVLSEMGLMGILLVVPLLYFVFHQPKRSYLKMVLILLAWSQLQFDSFALIQIYFWLALMQHPFIASLELREAVQSQTSPVQTQVQRPLKSPVIAETTLHYR</sequence>
<dbReference type="GO" id="GO:0016020">
    <property type="term" value="C:membrane"/>
    <property type="evidence" value="ECO:0007669"/>
    <property type="project" value="UniProtKB-SubCell"/>
</dbReference>
<dbReference type="EMBL" id="JACVVD010000002">
    <property type="protein sequence ID" value="MBD0379781.1"/>
    <property type="molecule type" value="Genomic_DNA"/>
</dbReference>
<keyword evidence="3 5" id="KW-1133">Transmembrane helix</keyword>
<evidence type="ECO:0000256" key="3">
    <source>
        <dbReference type="ARBA" id="ARBA00022989"/>
    </source>
</evidence>
<feature type="domain" description="O-antigen ligase-related" evidence="6">
    <location>
        <begin position="211"/>
        <end position="368"/>
    </location>
</feature>
<feature type="transmembrane region" description="Helical" evidence="5">
    <location>
        <begin position="119"/>
        <end position="152"/>
    </location>
</feature>
<evidence type="ECO:0000256" key="5">
    <source>
        <dbReference type="SAM" id="Phobius"/>
    </source>
</evidence>
<reference evidence="7" key="1">
    <citation type="submission" date="2020-09" db="EMBL/GenBank/DDBJ databases">
        <title>Draft Genome Sequence of Paenibacillus sp. WST5.</title>
        <authorList>
            <person name="Bao Z."/>
        </authorList>
    </citation>
    <scope>NUCLEOTIDE SEQUENCE</scope>
    <source>
        <strain evidence="7">WST5</strain>
    </source>
</reference>
<evidence type="ECO:0000313" key="7">
    <source>
        <dbReference type="EMBL" id="MBD0379781.1"/>
    </source>
</evidence>
<keyword evidence="8" id="KW-1185">Reference proteome</keyword>
<evidence type="ECO:0000313" key="8">
    <source>
        <dbReference type="Proteomes" id="UP000650466"/>
    </source>
</evidence>
<organism evidence="7 8">
    <name type="scientific">Paenibacillus sedimenti</name>
    <dbReference type="NCBI Taxonomy" id="2770274"/>
    <lineage>
        <taxon>Bacteria</taxon>
        <taxon>Bacillati</taxon>
        <taxon>Bacillota</taxon>
        <taxon>Bacilli</taxon>
        <taxon>Bacillales</taxon>
        <taxon>Paenibacillaceae</taxon>
        <taxon>Paenibacillus</taxon>
    </lineage>
</organism>
<evidence type="ECO:0000256" key="1">
    <source>
        <dbReference type="ARBA" id="ARBA00004141"/>
    </source>
</evidence>
<dbReference type="Proteomes" id="UP000650466">
    <property type="component" value="Unassembled WGS sequence"/>
</dbReference>
<comment type="subcellular location">
    <subcellularLocation>
        <location evidence="1">Membrane</location>
        <topology evidence="1">Multi-pass membrane protein</topology>
    </subcellularLocation>
</comment>
<dbReference type="GO" id="GO:0016874">
    <property type="term" value="F:ligase activity"/>
    <property type="evidence" value="ECO:0007669"/>
    <property type="project" value="UniProtKB-KW"/>
</dbReference>
<feature type="transmembrane region" description="Helical" evidence="5">
    <location>
        <begin position="388"/>
        <end position="410"/>
    </location>
</feature>
<keyword evidence="4 5" id="KW-0472">Membrane</keyword>
<feature type="transmembrane region" description="Helical" evidence="5">
    <location>
        <begin position="245"/>
        <end position="265"/>
    </location>
</feature>
<feature type="transmembrane region" description="Helical" evidence="5">
    <location>
        <begin position="356"/>
        <end position="376"/>
    </location>
</feature>
<dbReference type="Pfam" id="PF04932">
    <property type="entry name" value="Wzy_C"/>
    <property type="match status" value="1"/>
</dbReference>
<feature type="transmembrane region" description="Helical" evidence="5">
    <location>
        <begin position="195"/>
        <end position="211"/>
    </location>
</feature>
<feature type="transmembrane region" description="Helical" evidence="5">
    <location>
        <begin position="26"/>
        <end position="45"/>
    </location>
</feature>
<gene>
    <name evidence="7" type="ORF">ICC18_06625</name>
</gene>
<feature type="transmembrane region" description="Helical" evidence="5">
    <location>
        <begin position="172"/>
        <end position="188"/>
    </location>
</feature>
<dbReference type="AlphaFoldDB" id="A0A926QHP8"/>
<feature type="transmembrane region" description="Helical" evidence="5">
    <location>
        <begin position="54"/>
        <end position="74"/>
    </location>
</feature>
<dbReference type="PANTHER" id="PTHR37422:SF13">
    <property type="entry name" value="LIPOPOLYSACCHARIDE BIOSYNTHESIS PROTEIN PA4999-RELATED"/>
    <property type="match status" value="1"/>
</dbReference>